<dbReference type="Gene3D" id="2.60.120.10">
    <property type="entry name" value="Jelly Rolls"/>
    <property type="match status" value="1"/>
</dbReference>
<dbReference type="InterPro" id="IPR014710">
    <property type="entry name" value="RmlC-like_jellyroll"/>
</dbReference>
<dbReference type="AlphaFoldDB" id="H3KCN3"/>
<reference evidence="1 2" key="1">
    <citation type="submission" date="2011-11" db="EMBL/GenBank/DDBJ databases">
        <authorList>
            <person name="Weinstock G."/>
            <person name="Sodergren E."/>
            <person name="Clifton S."/>
            <person name="Fulton L."/>
            <person name="Fulton B."/>
            <person name="Courtney L."/>
            <person name="Fronick C."/>
            <person name="Harrison M."/>
            <person name="Strong C."/>
            <person name="Farmer C."/>
            <person name="Delahaunty K."/>
            <person name="Markovic C."/>
            <person name="Hall O."/>
            <person name="Minx P."/>
            <person name="Tomlinson C."/>
            <person name="Mitreva M."/>
            <person name="Hou S."/>
            <person name="Chen J."/>
            <person name="Wollam A."/>
            <person name="Pepin K.H."/>
            <person name="Johnson M."/>
            <person name="Bhonagiri V."/>
            <person name="Zhang X."/>
            <person name="Suruliraj S."/>
            <person name="Warren W."/>
            <person name="Chinwalla A."/>
            <person name="Mardis E.R."/>
            <person name="Wilson R.K."/>
        </authorList>
    </citation>
    <scope>NUCLEOTIDE SEQUENCE [LARGE SCALE GENOMIC DNA]</scope>
    <source>
        <strain evidence="1 2">YIT 11816</strain>
    </source>
</reference>
<gene>
    <name evidence="1" type="ORF">HMPREF9440_00486</name>
</gene>
<evidence type="ECO:0008006" key="3">
    <source>
        <dbReference type="Google" id="ProtNLM"/>
    </source>
</evidence>
<dbReference type="SUPFAM" id="SSF51206">
    <property type="entry name" value="cAMP-binding domain-like"/>
    <property type="match status" value="1"/>
</dbReference>
<dbReference type="RefSeq" id="WP_008541018.1">
    <property type="nucleotide sequence ID" value="NZ_JH604883.1"/>
</dbReference>
<dbReference type="InterPro" id="IPR018490">
    <property type="entry name" value="cNMP-bd_dom_sf"/>
</dbReference>
<proteinExistence type="predicted"/>
<dbReference type="OrthoDB" id="9152673at2"/>
<dbReference type="Proteomes" id="UP000004956">
    <property type="component" value="Unassembled WGS sequence"/>
</dbReference>
<name>H3KCN3_9BURK</name>
<evidence type="ECO:0000313" key="2">
    <source>
        <dbReference type="Proteomes" id="UP000004956"/>
    </source>
</evidence>
<accession>H3KCN3</accession>
<dbReference type="PATRIC" id="fig|762967.3.peg.404"/>
<keyword evidence="2" id="KW-1185">Reference proteome</keyword>
<dbReference type="HOGENOM" id="CLU_1061424_0_0_4"/>
<sequence>MRQIFQPFPYFLPADPEPVRRLFETTGSIRRVKKAEVLKRGGEDAKLFFLTKGLCAYQLDGTASGRTVHLAIIPPGRAMGDLTASVHARANVVTVALEPSEVLVTAPGELTRAMRDGRVPPETEIANVIAKEEALLEGMTANFTLPPEMRLRVFFKAMARSWGLATEPDDDGLLTLPLTVTAETIGAVLNMNRVSVSKIFGKWTAAGLAKREGRSWCVSTELFRGLYDWIEHPGSDGHF</sequence>
<dbReference type="SUPFAM" id="SSF46785">
    <property type="entry name" value="Winged helix' DNA-binding domain"/>
    <property type="match status" value="1"/>
</dbReference>
<dbReference type="InterPro" id="IPR036390">
    <property type="entry name" value="WH_DNA-bd_sf"/>
</dbReference>
<organism evidence="1 2">
    <name type="scientific">Sutterella parvirubra YIT 11816</name>
    <dbReference type="NCBI Taxonomy" id="762967"/>
    <lineage>
        <taxon>Bacteria</taxon>
        <taxon>Pseudomonadati</taxon>
        <taxon>Pseudomonadota</taxon>
        <taxon>Betaproteobacteria</taxon>
        <taxon>Burkholderiales</taxon>
        <taxon>Sutterellaceae</taxon>
        <taxon>Sutterella</taxon>
    </lineage>
</organism>
<comment type="caution">
    <text evidence="1">The sequence shown here is derived from an EMBL/GenBank/DDBJ whole genome shotgun (WGS) entry which is preliminary data.</text>
</comment>
<dbReference type="STRING" id="762967.HMPREF9440_00486"/>
<dbReference type="EMBL" id="AFBQ01000057">
    <property type="protein sequence ID" value="EHY32124.1"/>
    <property type="molecule type" value="Genomic_DNA"/>
</dbReference>
<evidence type="ECO:0000313" key="1">
    <source>
        <dbReference type="EMBL" id="EHY32124.1"/>
    </source>
</evidence>
<protein>
    <recommendedName>
        <fullName evidence="3">Cyclic nucleotide-binding domain protein</fullName>
    </recommendedName>
</protein>